<dbReference type="GO" id="GO:0004135">
    <property type="term" value="F:amylo-alpha-1,6-glucosidase activity"/>
    <property type="evidence" value="ECO:0007669"/>
    <property type="project" value="InterPro"/>
</dbReference>
<dbReference type="SMART" id="SM00642">
    <property type="entry name" value="Aamy"/>
    <property type="match status" value="1"/>
</dbReference>
<dbReference type="Pfam" id="PF00128">
    <property type="entry name" value="Alpha-amylase"/>
    <property type="match status" value="1"/>
</dbReference>
<evidence type="ECO:0000313" key="7">
    <source>
        <dbReference type="Proteomes" id="UP000319576"/>
    </source>
</evidence>
<dbReference type="RefSeq" id="WP_145242690.1">
    <property type="nucleotide sequence ID" value="NZ_CP036273.1"/>
</dbReference>
<name>A0A517XYY0_9BACT</name>
<dbReference type="KEGG" id="uli:ETAA1_47120"/>
<evidence type="ECO:0000259" key="5">
    <source>
        <dbReference type="SMART" id="SM00642"/>
    </source>
</evidence>
<evidence type="ECO:0000313" key="6">
    <source>
        <dbReference type="EMBL" id="QDU22726.1"/>
    </source>
</evidence>
<keyword evidence="3" id="KW-0809">Transit peptide</keyword>
<dbReference type="Proteomes" id="UP000319576">
    <property type="component" value="Chromosome"/>
</dbReference>
<dbReference type="InterPro" id="IPR013783">
    <property type="entry name" value="Ig-like_fold"/>
</dbReference>
<dbReference type="EC" id="3.2.1.-" evidence="6"/>
<dbReference type="Gene3D" id="2.60.40.1180">
    <property type="entry name" value="Golgi alpha-mannosidase II"/>
    <property type="match status" value="1"/>
</dbReference>
<evidence type="ECO:0000256" key="4">
    <source>
        <dbReference type="ARBA" id="ARBA00023295"/>
    </source>
</evidence>
<dbReference type="InterPro" id="IPR048650">
    <property type="entry name" value="ISOA1-3-like_C"/>
</dbReference>
<feature type="domain" description="Glycosyl hydrolase family 13 catalytic" evidence="5">
    <location>
        <begin position="154"/>
        <end position="566"/>
    </location>
</feature>
<dbReference type="CDD" id="cd02856">
    <property type="entry name" value="E_set_GDE_Isoamylase_N"/>
    <property type="match status" value="1"/>
</dbReference>
<dbReference type="SUPFAM" id="SSF51011">
    <property type="entry name" value="Glycosyl hydrolase domain"/>
    <property type="match status" value="1"/>
</dbReference>
<dbReference type="InterPro" id="IPR006047">
    <property type="entry name" value="GH13_cat_dom"/>
</dbReference>
<dbReference type="GO" id="GO:0005980">
    <property type="term" value="P:glycogen catabolic process"/>
    <property type="evidence" value="ECO:0007669"/>
    <property type="project" value="InterPro"/>
</dbReference>
<dbReference type="InterPro" id="IPR013780">
    <property type="entry name" value="Glyco_hydro_b"/>
</dbReference>
<sequence length="742" mass="82592">MPEYRTSRGRPLPLGALTLPDGVNFALLCRHGTDVTLVILPEAGGNKPLAEFRLSGKRHRTGDHWHVAVHGLPEVFCYGWRVDGPKGQRNRFDPSRLLLDPSARIISAGESWAATCETDPARTSRRSLYRRHARYDWGDDAPPLTPLEDSVVYEVHVRGFTCDPSSGVRFPGTYAGLIEKIPYLQDLGVTAVELMPVFEWDECDCPFTDPTTGEKMTNFWGYQPIGFAAPKAALAATARDHGQLTEFRDMVKAFHEAGIEVILDVVFNHTGEGNDHGRTYSFRGLDNELYYLLGENGDYLNYSGCGNTVNCNHPVVRDMMMHCLRYWVGEMHVDGFRFDLASVLGRDRRGNVMIDPPVIESITEDGVLADTKLIAEPWDAAGLYQVGGFPFGRRWSEWNGKYRDDVRRFWRGDTGLAGVLAARVCGSADIYQWSSRLPRHTVNFVTCHDGFTLNDLVSYNGKHNEANGEENRDGLDDNCSWNCGAEGPTDDPAVRALRARQARNMMATMMLSQGVPMLLAGDEFLRTQRGNNNAWCQDNAVSWVDWSLAETNADFLRFTREMIALRKRHPALRRRRFFVGPVGQMVPGLDTISFPPGGPVRPADAGLPPTATGDATAAARRSGEWATAGLADIHWHGVEPFRPDFGEGARTLAFALDGRFTGRELDDDYRMDTDFYVAMNSWIDPVEFVVPRSPTRRPWRRVVDTAAEPPGDFLAEGTGPVIAEGEVLRLAAHSLVVLVSEP</sequence>
<organism evidence="6 7">
    <name type="scientific">Urbifossiella limnaea</name>
    <dbReference type="NCBI Taxonomy" id="2528023"/>
    <lineage>
        <taxon>Bacteria</taxon>
        <taxon>Pseudomonadati</taxon>
        <taxon>Planctomycetota</taxon>
        <taxon>Planctomycetia</taxon>
        <taxon>Gemmatales</taxon>
        <taxon>Gemmataceae</taxon>
        <taxon>Urbifossiella</taxon>
    </lineage>
</organism>
<reference evidence="6 7" key="1">
    <citation type="submission" date="2019-02" db="EMBL/GenBank/DDBJ databases">
        <title>Deep-cultivation of Planctomycetes and their phenomic and genomic characterization uncovers novel biology.</title>
        <authorList>
            <person name="Wiegand S."/>
            <person name="Jogler M."/>
            <person name="Boedeker C."/>
            <person name="Pinto D."/>
            <person name="Vollmers J."/>
            <person name="Rivas-Marin E."/>
            <person name="Kohn T."/>
            <person name="Peeters S.H."/>
            <person name="Heuer A."/>
            <person name="Rast P."/>
            <person name="Oberbeckmann S."/>
            <person name="Bunk B."/>
            <person name="Jeske O."/>
            <person name="Meyerdierks A."/>
            <person name="Storesund J.E."/>
            <person name="Kallscheuer N."/>
            <person name="Luecker S."/>
            <person name="Lage O.M."/>
            <person name="Pohl T."/>
            <person name="Merkel B.J."/>
            <person name="Hornburger P."/>
            <person name="Mueller R.-W."/>
            <person name="Bruemmer F."/>
            <person name="Labrenz M."/>
            <person name="Spormann A.M."/>
            <person name="Op den Camp H."/>
            <person name="Overmann J."/>
            <person name="Amann R."/>
            <person name="Jetten M.S.M."/>
            <person name="Mascher T."/>
            <person name="Medema M.H."/>
            <person name="Devos D.P."/>
            <person name="Kaster A.-K."/>
            <person name="Ovreas L."/>
            <person name="Rohde M."/>
            <person name="Galperin M.Y."/>
            <person name="Jogler C."/>
        </authorList>
    </citation>
    <scope>NUCLEOTIDE SEQUENCE [LARGE SCALE GENOMIC DNA]</scope>
    <source>
        <strain evidence="6 7">ETA_A1</strain>
    </source>
</reference>
<dbReference type="Gene3D" id="2.60.40.10">
    <property type="entry name" value="Immunoglobulins"/>
    <property type="match status" value="1"/>
</dbReference>
<dbReference type="EMBL" id="CP036273">
    <property type="protein sequence ID" value="QDU22726.1"/>
    <property type="molecule type" value="Genomic_DNA"/>
</dbReference>
<keyword evidence="4 6" id="KW-0326">Glycosidase</keyword>
<dbReference type="InterPro" id="IPR011837">
    <property type="entry name" value="Glycogen_debranch_GlgX"/>
</dbReference>
<dbReference type="GO" id="GO:0019156">
    <property type="term" value="F:isoamylase activity"/>
    <property type="evidence" value="ECO:0007669"/>
    <property type="project" value="UniProtKB-ARBA"/>
</dbReference>
<keyword evidence="2 6" id="KW-0378">Hydrolase</keyword>
<dbReference type="InterPro" id="IPR014756">
    <property type="entry name" value="Ig_E-set"/>
</dbReference>
<gene>
    <name evidence="6" type="primary">glgX_3</name>
    <name evidence="6" type="ORF">ETAA1_47120</name>
</gene>
<evidence type="ECO:0000256" key="1">
    <source>
        <dbReference type="ARBA" id="ARBA00008061"/>
    </source>
</evidence>
<protein>
    <submittedName>
        <fullName evidence="6">Glycogen debranching enzyme</fullName>
        <ecNumber evidence="6">3.2.1.-</ecNumber>
    </submittedName>
</protein>
<dbReference type="SUPFAM" id="SSF51445">
    <property type="entry name" value="(Trans)glycosidases"/>
    <property type="match status" value="1"/>
</dbReference>
<keyword evidence="7" id="KW-1185">Reference proteome</keyword>
<dbReference type="InterPro" id="IPR044505">
    <property type="entry name" value="GlgX_Isoamylase_N_E_set"/>
</dbReference>
<dbReference type="OrthoDB" id="226102at2"/>
<accession>A0A517XYY0</accession>
<dbReference type="NCBIfam" id="TIGR02100">
    <property type="entry name" value="glgX_debranch"/>
    <property type="match status" value="1"/>
</dbReference>
<dbReference type="SUPFAM" id="SSF81296">
    <property type="entry name" value="E set domains"/>
    <property type="match status" value="1"/>
</dbReference>
<dbReference type="AlphaFoldDB" id="A0A517XYY0"/>
<proteinExistence type="inferred from homology"/>
<dbReference type="Pfam" id="PF21156">
    <property type="entry name" value="ISOA1-3_C"/>
    <property type="match status" value="1"/>
</dbReference>
<evidence type="ECO:0000256" key="3">
    <source>
        <dbReference type="ARBA" id="ARBA00022946"/>
    </source>
</evidence>
<dbReference type="FunFam" id="3.20.20.80:FF:000054">
    <property type="entry name" value="Glycogen debranching enzyme"/>
    <property type="match status" value="1"/>
</dbReference>
<dbReference type="InterPro" id="IPR017853">
    <property type="entry name" value="GH"/>
</dbReference>
<comment type="similarity">
    <text evidence="1">Belongs to the glycosyl hydrolase 13 family.</text>
</comment>
<evidence type="ECO:0000256" key="2">
    <source>
        <dbReference type="ARBA" id="ARBA00022801"/>
    </source>
</evidence>
<dbReference type="Gene3D" id="3.20.20.80">
    <property type="entry name" value="Glycosidases"/>
    <property type="match status" value="1"/>
</dbReference>
<dbReference type="Pfam" id="PF02922">
    <property type="entry name" value="CBM_48"/>
    <property type="match status" value="1"/>
</dbReference>
<dbReference type="InterPro" id="IPR004193">
    <property type="entry name" value="Glyco_hydro_13_N"/>
</dbReference>
<dbReference type="CDD" id="cd11326">
    <property type="entry name" value="AmyAc_Glg_debranch"/>
    <property type="match status" value="1"/>
</dbReference>
<dbReference type="PANTHER" id="PTHR43002">
    <property type="entry name" value="GLYCOGEN DEBRANCHING ENZYME"/>
    <property type="match status" value="1"/>
</dbReference>